<dbReference type="InterPro" id="IPR031165">
    <property type="entry name" value="GNAT_YJDJ"/>
</dbReference>
<evidence type="ECO:0000313" key="3">
    <source>
        <dbReference type="Proteomes" id="UP001190466"/>
    </source>
</evidence>
<feature type="domain" description="N-acetyltransferase" evidence="1">
    <location>
        <begin position="12"/>
        <end position="98"/>
    </location>
</feature>
<sequence>MTLTDKTGAPVTVTKKSDRFTVGVDGAEAGYAEYVERDGRRVFFHTVVDDEYQGRGLATLLIGEALSATRDEGVRVVAVCSMVASYVDKHPEFADVTDEATPEFRESLPD</sequence>
<organism evidence="2 3">
    <name type="scientific">[Mycobacterium] wendilense</name>
    <dbReference type="NCBI Taxonomy" id="3064284"/>
    <lineage>
        <taxon>Bacteria</taxon>
        <taxon>Bacillati</taxon>
        <taxon>Actinomycetota</taxon>
        <taxon>Actinomycetes</taxon>
        <taxon>Mycobacteriales</taxon>
        <taxon>Mycobacteriaceae</taxon>
        <taxon>Mycolicibacter</taxon>
    </lineage>
</organism>
<keyword evidence="2" id="KW-0808">Transferase</keyword>
<dbReference type="PANTHER" id="PTHR31435:SF10">
    <property type="entry name" value="BSR4717 PROTEIN"/>
    <property type="match status" value="1"/>
</dbReference>
<dbReference type="GO" id="GO:0016746">
    <property type="term" value="F:acyltransferase activity"/>
    <property type="evidence" value="ECO:0007669"/>
    <property type="project" value="UniProtKB-KW"/>
</dbReference>
<dbReference type="RefSeq" id="WP_316511610.1">
    <property type="nucleotide sequence ID" value="NZ_OY726395.1"/>
</dbReference>
<dbReference type="Pfam" id="PF14542">
    <property type="entry name" value="Acetyltransf_CG"/>
    <property type="match status" value="1"/>
</dbReference>
<evidence type="ECO:0000259" key="1">
    <source>
        <dbReference type="PROSITE" id="PS51729"/>
    </source>
</evidence>
<dbReference type="InterPro" id="IPR045057">
    <property type="entry name" value="Gcn5-rel_NAT"/>
</dbReference>
<keyword evidence="3" id="KW-1185">Reference proteome</keyword>
<proteinExistence type="predicted"/>
<dbReference type="CDD" id="cd04301">
    <property type="entry name" value="NAT_SF"/>
    <property type="match status" value="1"/>
</dbReference>
<protein>
    <submittedName>
        <fullName evidence="2">GNAT family N-acetyltransferase</fullName>
        <ecNumber evidence="2">2.3.1.-</ecNumber>
    </submittedName>
</protein>
<dbReference type="SUPFAM" id="SSF55729">
    <property type="entry name" value="Acyl-CoA N-acyltransferases (Nat)"/>
    <property type="match status" value="1"/>
</dbReference>
<gene>
    <name evidence="2" type="ORF">MU0050_003714</name>
</gene>
<dbReference type="EC" id="2.3.1.-" evidence="2"/>
<dbReference type="PROSITE" id="PS51729">
    <property type="entry name" value="GNAT_YJDJ"/>
    <property type="match status" value="1"/>
</dbReference>
<dbReference type="InterPro" id="IPR016181">
    <property type="entry name" value="Acyl_CoA_acyltransferase"/>
</dbReference>
<dbReference type="PANTHER" id="PTHR31435">
    <property type="entry name" value="PROTEIN NATD1"/>
    <property type="match status" value="1"/>
</dbReference>
<accession>A0ABN9P294</accession>
<reference evidence="2 3" key="1">
    <citation type="submission" date="2023-08" db="EMBL/GenBank/DDBJ databases">
        <authorList>
            <person name="Folkvardsen B D."/>
            <person name="Norman A."/>
        </authorList>
    </citation>
    <scope>NUCLEOTIDE SEQUENCE [LARGE SCALE GENOMIC DNA]</scope>
    <source>
        <strain evidence="2 3">Mu0050</strain>
    </source>
</reference>
<dbReference type="Gene3D" id="3.40.630.30">
    <property type="match status" value="1"/>
</dbReference>
<dbReference type="Proteomes" id="UP001190466">
    <property type="component" value="Chromosome"/>
</dbReference>
<evidence type="ECO:0000313" key="2">
    <source>
        <dbReference type="EMBL" id="CAJ1585428.1"/>
    </source>
</evidence>
<dbReference type="EMBL" id="OY726395">
    <property type="protein sequence ID" value="CAJ1585428.1"/>
    <property type="molecule type" value="Genomic_DNA"/>
</dbReference>
<name>A0ABN9P294_9MYCO</name>
<keyword evidence="2" id="KW-0012">Acyltransferase</keyword>